<accession>A0ABV8AHA5</accession>
<gene>
    <name evidence="1" type="ORF">ACFOSX_07550</name>
</gene>
<keyword evidence="2" id="KW-1185">Reference proteome</keyword>
<name>A0ABV8AHA5_9FLAO</name>
<evidence type="ECO:0000313" key="1">
    <source>
        <dbReference type="EMBL" id="MFC3877085.1"/>
    </source>
</evidence>
<evidence type="ECO:0000313" key="2">
    <source>
        <dbReference type="Proteomes" id="UP001595812"/>
    </source>
</evidence>
<sequence length="232" mass="26786">MKQLILLVLVCLITSCEKRETQINHDKTEIKELKKDSSKIEIADLPVHIDSTDYLIHPIGNVEEYGRRFSSYGSERGYTSFSVANHNGYTINGTLSNLIFQHVNELKTTALTDEIIEISSVTYLEKLRKQTGKNYLIYKIRDTDTNNDSKLNYSDVLSLYISKIDGSEFKKLTPDMSQIIDWDYLEVNNTLYFRYISDTNKNGVFDKSDVISYKFVDFSKPNLKITSYNPIK</sequence>
<organism evidence="1 2">
    <name type="scientific">Winogradskyella maritima</name>
    <dbReference type="NCBI Taxonomy" id="1517766"/>
    <lineage>
        <taxon>Bacteria</taxon>
        <taxon>Pseudomonadati</taxon>
        <taxon>Bacteroidota</taxon>
        <taxon>Flavobacteriia</taxon>
        <taxon>Flavobacteriales</taxon>
        <taxon>Flavobacteriaceae</taxon>
        <taxon>Winogradskyella</taxon>
    </lineage>
</organism>
<reference evidence="2" key="1">
    <citation type="journal article" date="2019" name="Int. J. Syst. Evol. Microbiol.">
        <title>The Global Catalogue of Microorganisms (GCM) 10K type strain sequencing project: providing services to taxonomists for standard genome sequencing and annotation.</title>
        <authorList>
            <consortium name="The Broad Institute Genomics Platform"/>
            <consortium name="The Broad Institute Genome Sequencing Center for Infectious Disease"/>
            <person name="Wu L."/>
            <person name="Ma J."/>
        </authorList>
    </citation>
    <scope>NUCLEOTIDE SEQUENCE [LARGE SCALE GENOMIC DNA]</scope>
    <source>
        <strain evidence="2">CECT 8979</strain>
    </source>
</reference>
<dbReference type="PROSITE" id="PS51257">
    <property type="entry name" value="PROKAR_LIPOPROTEIN"/>
    <property type="match status" value="1"/>
</dbReference>
<dbReference type="EMBL" id="JBHSAT010000004">
    <property type="protein sequence ID" value="MFC3877085.1"/>
    <property type="molecule type" value="Genomic_DNA"/>
</dbReference>
<comment type="caution">
    <text evidence="1">The sequence shown here is derived from an EMBL/GenBank/DDBJ whole genome shotgun (WGS) entry which is preliminary data.</text>
</comment>
<dbReference type="Proteomes" id="UP001595812">
    <property type="component" value="Unassembled WGS sequence"/>
</dbReference>
<proteinExistence type="predicted"/>
<dbReference type="RefSeq" id="WP_386098696.1">
    <property type="nucleotide sequence ID" value="NZ_JBHSAT010000004.1"/>
</dbReference>
<evidence type="ECO:0008006" key="3">
    <source>
        <dbReference type="Google" id="ProtNLM"/>
    </source>
</evidence>
<protein>
    <recommendedName>
        <fullName evidence="3">Lipoprotein</fullName>
    </recommendedName>
</protein>